<reference evidence="15" key="1">
    <citation type="submission" date="2021-12" db="EMBL/GenBank/DDBJ databases">
        <authorList>
            <person name="King R."/>
        </authorList>
    </citation>
    <scope>NUCLEOTIDE SEQUENCE</scope>
</reference>
<dbReference type="Gene3D" id="2.40.110.10">
    <property type="entry name" value="Butyryl-CoA Dehydrogenase, subunit A, domain 2"/>
    <property type="match status" value="1"/>
</dbReference>
<keyword evidence="16" id="KW-1185">Reference proteome</keyword>
<evidence type="ECO:0000259" key="14">
    <source>
        <dbReference type="Pfam" id="PF22924"/>
    </source>
</evidence>
<dbReference type="Pfam" id="PF22924">
    <property type="entry name" value="ACOX_C_alpha1"/>
    <property type="match status" value="1"/>
</dbReference>
<dbReference type="PANTHER" id="PTHR10909:SF250">
    <property type="entry name" value="PEROXISOMAL ACYL-COENZYME A OXIDASE 1"/>
    <property type="match status" value="1"/>
</dbReference>
<proteinExistence type="inferred from homology"/>
<evidence type="ECO:0000313" key="15">
    <source>
        <dbReference type="EMBL" id="CAH0690973.1"/>
    </source>
</evidence>
<dbReference type="Gene3D" id="1.10.540.10">
    <property type="entry name" value="Acyl-CoA dehydrogenase/oxidase, N-terminal domain"/>
    <property type="match status" value="1"/>
</dbReference>
<keyword evidence="5 11" id="KW-0285">Flavoprotein</keyword>
<dbReference type="Pfam" id="PF14749">
    <property type="entry name" value="Acyl-CoA_ox_N"/>
    <property type="match status" value="1"/>
</dbReference>
<sequence length="644" mass="72641">MAVNKVNEDLLRERARYTFNIEELTNFIDGGEEGTRNRREVEDMVIHVKELHDEVPEDYLSHKERYENAVKKGCILIDLLKEHVLRHSSFDAYKPSNMYRVLSMAKEVSPVLLHMGMFVPTIFGQASAEQQEEWLHKALMLEIIGTYAQTELGHGTFLRGLETTATYDPSTEEFVLHSPTLTSYKWWPGGLGQTANHCIVVAQLYSREKCYGVHAFLVQIRDSETHMPLPGIKVGDIGPKLGFQTANNGFLGFDHFRIPRKNMLMRNAQVLKDGRYVKSKSDKLTYGTMMLVRVMIVSDAAYELSRAATIAARYSAVRRQSMPRPGQPEPQILDYVTQQHKVFIAIATSHALRLTGGWLWDAYSSLTHDLDQGNLDQLPELHALACCLKAISSRDSNSLVEQCRMSCGGHGYMSSSNFPTIYGATAATVTYEGEYTVMLLQTARYLMKAWKEALGGIVLTPTVAYMVTYNKAKPAWVNTPEAIIQGFHAVAVGKVKEAADGIEYHQNSGKDYEDAWNAASVMLVKASECYCRAIICETFWKEIQKHSRSMSRNLAVVLQQLSELYLSYWVLERSGDFFQVRTVPLTRTKFEFVSFASPKCHCQMCTGFVAHITSVVVLAVQVSIQNLTLTFCTRKRNEFDIGSC</sequence>
<feature type="domain" description="Acyl-CoA oxidase C-terminal" evidence="12">
    <location>
        <begin position="480"/>
        <end position="582"/>
    </location>
</feature>
<evidence type="ECO:0000313" key="16">
    <source>
        <dbReference type="Proteomes" id="UP001153292"/>
    </source>
</evidence>
<evidence type="ECO:0000259" key="13">
    <source>
        <dbReference type="Pfam" id="PF14749"/>
    </source>
</evidence>
<evidence type="ECO:0000256" key="11">
    <source>
        <dbReference type="PIRNR" id="PIRNR000168"/>
    </source>
</evidence>
<dbReference type="InterPro" id="IPR055060">
    <property type="entry name" value="ACOX_C_alpha1"/>
</dbReference>
<protein>
    <recommendedName>
        <fullName evidence="11">Acyl-coenzyme A oxidase</fullName>
    </recommendedName>
</protein>
<dbReference type="InterPro" id="IPR036250">
    <property type="entry name" value="AcylCo_DH-like_C"/>
</dbReference>
<comment type="similarity">
    <text evidence="4 11">Belongs to the acyl-CoA oxidase family.</text>
</comment>
<dbReference type="InterPro" id="IPR046373">
    <property type="entry name" value="Acyl-CoA_Oxase/DH_mid-dom_sf"/>
</dbReference>
<evidence type="ECO:0000256" key="8">
    <source>
        <dbReference type="ARBA" id="ARBA00023002"/>
    </source>
</evidence>
<gene>
    <name evidence="15" type="ORF">CHILSU_LOCUS8988</name>
</gene>
<evidence type="ECO:0000256" key="7">
    <source>
        <dbReference type="ARBA" id="ARBA00022832"/>
    </source>
</evidence>
<dbReference type="InterPro" id="IPR012258">
    <property type="entry name" value="Acyl-CoA_oxidase"/>
</dbReference>
<comment type="pathway">
    <text evidence="3">Lipid metabolism; peroxisomal fatty acid beta-oxidation.</text>
</comment>
<evidence type="ECO:0000256" key="6">
    <source>
        <dbReference type="ARBA" id="ARBA00022827"/>
    </source>
</evidence>
<evidence type="ECO:0000256" key="4">
    <source>
        <dbReference type="ARBA" id="ARBA00006288"/>
    </source>
</evidence>
<feature type="domain" description="Acyl-CoA oxidase C-alpha1" evidence="14">
    <location>
        <begin position="286"/>
        <end position="447"/>
    </location>
</feature>
<keyword evidence="8" id="KW-0560">Oxidoreductase</keyword>
<comment type="subcellular location">
    <subcellularLocation>
        <location evidence="2">Peroxisome</location>
    </subcellularLocation>
</comment>
<evidence type="ECO:0000256" key="2">
    <source>
        <dbReference type="ARBA" id="ARBA00004275"/>
    </source>
</evidence>
<dbReference type="SUPFAM" id="SSF56645">
    <property type="entry name" value="Acyl-CoA dehydrogenase NM domain-like"/>
    <property type="match status" value="1"/>
</dbReference>
<dbReference type="Gene3D" id="1.20.140.10">
    <property type="entry name" value="Butyryl-CoA Dehydrogenase, subunit A, domain 3"/>
    <property type="match status" value="2"/>
</dbReference>
<accession>A0ABN8ECU2</accession>
<keyword evidence="7" id="KW-0276">Fatty acid metabolism</keyword>
<dbReference type="PANTHER" id="PTHR10909">
    <property type="entry name" value="ELECTRON TRANSPORT OXIDOREDUCTASE"/>
    <property type="match status" value="1"/>
</dbReference>
<dbReference type="InterPro" id="IPR029320">
    <property type="entry name" value="Acyl-CoA_ox_N"/>
</dbReference>
<evidence type="ECO:0000256" key="5">
    <source>
        <dbReference type="ARBA" id="ARBA00022630"/>
    </source>
</evidence>
<keyword evidence="9" id="KW-0443">Lipid metabolism</keyword>
<evidence type="ECO:0000256" key="1">
    <source>
        <dbReference type="ARBA" id="ARBA00001974"/>
    </source>
</evidence>
<dbReference type="EMBL" id="OU963897">
    <property type="protein sequence ID" value="CAH0690973.1"/>
    <property type="molecule type" value="Genomic_DNA"/>
</dbReference>
<evidence type="ECO:0000256" key="9">
    <source>
        <dbReference type="ARBA" id="ARBA00023098"/>
    </source>
</evidence>
<dbReference type="Proteomes" id="UP001153292">
    <property type="component" value="Chromosome 4"/>
</dbReference>
<evidence type="ECO:0000259" key="12">
    <source>
        <dbReference type="Pfam" id="PF01756"/>
    </source>
</evidence>
<dbReference type="SUPFAM" id="SSF47203">
    <property type="entry name" value="Acyl-CoA dehydrogenase C-terminal domain-like"/>
    <property type="match status" value="2"/>
</dbReference>
<feature type="domain" description="Acyl-coenzyme A oxidase N-terminal" evidence="13">
    <location>
        <begin position="20"/>
        <end position="144"/>
    </location>
</feature>
<dbReference type="InterPro" id="IPR002655">
    <property type="entry name" value="Acyl-CoA_oxidase_C"/>
</dbReference>
<keyword evidence="6 11" id="KW-0274">FAD</keyword>
<evidence type="ECO:0000256" key="10">
    <source>
        <dbReference type="ARBA" id="ARBA00023140"/>
    </source>
</evidence>
<name>A0ABN8ECU2_CHISP</name>
<comment type="cofactor">
    <cofactor evidence="1">
        <name>FAD</name>
        <dbReference type="ChEBI" id="CHEBI:57692"/>
    </cofactor>
</comment>
<dbReference type="InterPro" id="IPR009100">
    <property type="entry name" value="AcylCoA_DH/oxidase_NM_dom_sf"/>
</dbReference>
<dbReference type="PIRSF" id="PIRSF000168">
    <property type="entry name" value="Acyl-CoA_oxidase"/>
    <property type="match status" value="1"/>
</dbReference>
<evidence type="ECO:0000256" key="3">
    <source>
        <dbReference type="ARBA" id="ARBA00004846"/>
    </source>
</evidence>
<organism evidence="15 16">
    <name type="scientific">Chilo suppressalis</name>
    <name type="common">Asiatic rice borer moth</name>
    <dbReference type="NCBI Taxonomy" id="168631"/>
    <lineage>
        <taxon>Eukaryota</taxon>
        <taxon>Metazoa</taxon>
        <taxon>Ecdysozoa</taxon>
        <taxon>Arthropoda</taxon>
        <taxon>Hexapoda</taxon>
        <taxon>Insecta</taxon>
        <taxon>Pterygota</taxon>
        <taxon>Neoptera</taxon>
        <taxon>Endopterygota</taxon>
        <taxon>Lepidoptera</taxon>
        <taxon>Glossata</taxon>
        <taxon>Ditrysia</taxon>
        <taxon>Pyraloidea</taxon>
        <taxon>Crambidae</taxon>
        <taxon>Crambinae</taxon>
        <taxon>Chilo</taxon>
    </lineage>
</organism>
<dbReference type="InterPro" id="IPR037069">
    <property type="entry name" value="AcylCoA_DH/ox_N_sf"/>
</dbReference>
<dbReference type="Pfam" id="PF01756">
    <property type="entry name" value="ACOX"/>
    <property type="match status" value="1"/>
</dbReference>
<keyword evidence="10" id="KW-0576">Peroxisome</keyword>